<keyword evidence="1" id="KW-0677">Repeat</keyword>
<dbReference type="SUPFAM" id="SSF48403">
    <property type="entry name" value="Ankyrin repeat"/>
    <property type="match status" value="1"/>
</dbReference>
<dbReference type="EMBL" id="MN739081">
    <property type="protein sequence ID" value="QHS87424.1"/>
    <property type="molecule type" value="Genomic_DNA"/>
</dbReference>
<accession>A0A6C0B6E6</accession>
<dbReference type="PANTHER" id="PTHR24189">
    <property type="entry name" value="MYOTROPHIN"/>
    <property type="match status" value="1"/>
</dbReference>
<proteinExistence type="predicted"/>
<feature type="region of interest" description="Disordered" evidence="3">
    <location>
        <begin position="1"/>
        <end position="33"/>
    </location>
</feature>
<dbReference type="AlphaFoldDB" id="A0A6C0B6E6"/>
<evidence type="ECO:0000256" key="1">
    <source>
        <dbReference type="ARBA" id="ARBA00022737"/>
    </source>
</evidence>
<organism evidence="4">
    <name type="scientific">viral metagenome</name>
    <dbReference type="NCBI Taxonomy" id="1070528"/>
    <lineage>
        <taxon>unclassified sequences</taxon>
        <taxon>metagenomes</taxon>
        <taxon>organismal metagenomes</taxon>
    </lineage>
</organism>
<dbReference type="PROSITE" id="PS50088">
    <property type="entry name" value="ANK_REPEAT"/>
    <property type="match status" value="4"/>
</dbReference>
<reference evidence="4" key="1">
    <citation type="journal article" date="2020" name="Nature">
        <title>Giant virus diversity and host interactions through global metagenomics.</title>
        <authorList>
            <person name="Schulz F."/>
            <person name="Roux S."/>
            <person name="Paez-Espino D."/>
            <person name="Jungbluth S."/>
            <person name="Walsh D.A."/>
            <person name="Denef V.J."/>
            <person name="McMahon K.D."/>
            <person name="Konstantinidis K.T."/>
            <person name="Eloe-Fadrosh E.A."/>
            <person name="Kyrpides N.C."/>
            <person name="Woyke T."/>
        </authorList>
    </citation>
    <scope>NUCLEOTIDE SEQUENCE</scope>
    <source>
        <strain evidence="4">GVMAG-M-3300010157-4</strain>
    </source>
</reference>
<evidence type="ECO:0000313" key="4">
    <source>
        <dbReference type="EMBL" id="QHS87424.1"/>
    </source>
</evidence>
<keyword evidence="2" id="KW-0040">ANK repeat</keyword>
<dbReference type="InterPro" id="IPR002110">
    <property type="entry name" value="Ankyrin_rpt"/>
</dbReference>
<name>A0A6C0B6E6_9ZZZZ</name>
<evidence type="ECO:0000256" key="3">
    <source>
        <dbReference type="SAM" id="MobiDB-lite"/>
    </source>
</evidence>
<dbReference type="PROSITE" id="PS50297">
    <property type="entry name" value="ANK_REP_REGION"/>
    <property type="match status" value="3"/>
</dbReference>
<dbReference type="PANTHER" id="PTHR24189:SF50">
    <property type="entry name" value="ANKYRIN REPEAT AND SOCS BOX PROTEIN 2"/>
    <property type="match status" value="1"/>
</dbReference>
<dbReference type="PRINTS" id="PR01415">
    <property type="entry name" value="ANKYRIN"/>
</dbReference>
<evidence type="ECO:0000256" key="2">
    <source>
        <dbReference type="ARBA" id="ARBA00023043"/>
    </source>
</evidence>
<dbReference type="InterPro" id="IPR050745">
    <property type="entry name" value="Multifunctional_regulatory"/>
</dbReference>
<sequence length="282" mass="31144">MPSPSQTGSPGKKASPSRKGSPKMLTPEKPSNPRLYKAALEGDNATVEKQIDLGADVDWTYETKLEPTPLIAASIKGHANVVETLILAGADLNKPNKALETPIFKAAKHGNLAIVEMLIFYKADVNRKSNEGYTPLHEAAFSEESPMKITEYIEIIQLLLDNGANVNAQNTYGTTPLHAAASRGNEEIVFLLLKNGANINIQNHFGQTAGQMARISGSDKVADMIGNWRTISTIAMLEHRGEYNKMDLNDFKRLYQFIGGKRTTRGKRILGRKTRSNRRRRN</sequence>
<protein>
    <submittedName>
        <fullName evidence="4">Uncharacterized protein</fullName>
    </submittedName>
</protein>
<dbReference type="Pfam" id="PF12796">
    <property type="entry name" value="Ank_2"/>
    <property type="match status" value="2"/>
</dbReference>
<dbReference type="Gene3D" id="1.25.40.20">
    <property type="entry name" value="Ankyrin repeat-containing domain"/>
    <property type="match status" value="2"/>
</dbReference>
<dbReference type="SMART" id="SM00248">
    <property type="entry name" value="ANK"/>
    <property type="match status" value="5"/>
</dbReference>
<dbReference type="InterPro" id="IPR036770">
    <property type="entry name" value="Ankyrin_rpt-contain_sf"/>
</dbReference>